<dbReference type="GO" id="GO:0005901">
    <property type="term" value="C:caveola"/>
    <property type="evidence" value="ECO:0007669"/>
    <property type="project" value="UniProtKB-SubCell"/>
</dbReference>
<dbReference type="AlphaFoldDB" id="A0A921YZQ2"/>
<gene>
    <name evidence="14" type="ORF">O3G_MSEX005363</name>
</gene>
<evidence type="ECO:0000256" key="1">
    <source>
        <dbReference type="ARBA" id="ARBA00004189"/>
    </source>
</evidence>
<dbReference type="EMBL" id="JH668354">
    <property type="protein sequence ID" value="KAG6448156.1"/>
    <property type="molecule type" value="Genomic_DNA"/>
</dbReference>
<evidence type="ECO:0000256" key="13">
    <source>
        <dbReference type="SAM" id="Phobius"/>
    </source>
</evidence>
<keyword evidence="6 13" id="KW-1133">Transmembrane helix</keyword>
<keyword evidence="4" id="KW-1003">Cell membrane</keyword>
<evidence type="ECO:0000256" key="9">
    <source>
        <dbReference type="ARBA" id="ARBA00023170"/>
    </source>
</evidence>
<organism evidence="14 15">
    <name type="scientific">Manduca sexta</name>
    <name type="common">Tobacco hawkmoth</name>
    <name type="synonym">Tobacco hornworm</name>
    <dbReference type="NCBI Taxonomy" id="7130"/>
    <lineage>
        <taxon>Eukaryota</taxon>
        <taxon>Metazoa</taxon>
        <taxon>Ecdysozoa</taxon>
        <taxon>Arthropoda</taxon>
        <taxon>Hexapoda</taxon>
        <taxon>Insecta</taxon>
        <taxon>Pterygota</taxon>
        <taxon>Neoptera</taxon>
        <taxon>Endopterygota</taxon>
        <taxon>Lepidoptera</taxon>
        <taxon>Glossata</taxon>
        <taxon>Ditrysia</taxon>
        <taxon>Bombycoidea</taxon>
        <taxon>Sphingidae</taxon>
        <taxon>Sphinginae</taxon>
        <taxon>Sphingini</taxon>
        <taxon>Manduca</taxon>
    </lineage>
</organism>
<dbReference type="InterPro" id="IPR002159">
    <property type="entry name" value="CD36_fam"/>
</dbReference>
<accession>A0A921YZQ2</accession>
<dbReference type="Pfam" id="PF01130">
    <property type="entry name" value="CD36"/>
    <property type="match status" value="1"/>
</dbReference>
<evidence type="ECO:0000256" key="12">
    <source>
        <dbReference type="ARBA" id="ARBA00042244"/>
    </source>
</evidence>
<feature type="transmembrane region" description="Helical" evidence="13">
    <location>
        <begin position="20"/>
        <end position="43"/>
    </location>
</feature>
<evidence type="ECO:0000313" key="14">
    <source>
        <dbReference type="EMBL" id="KAG6448155.1"/>
    </source>
</evidence>
<keyword evidence="9" id="KW-0675">Receptor</keyword>
<comment type="caution">
    <text evidence="14">The sequence shown here is derived from an EMBL/GenBank/DDBJ whole genome shotgun (WGS) entry which is preliminary data.</text>
</comment>
<name>A0A921YZQ2_MANSE</name>
<dbReference type="OrthoDB" id="18585at2759"/>
<dbReference type="GO" id="GO:0005044">
    <property type="term" value="F:scavenger receptor activity"/>
    <property type="evidence" value="ECO:0007669"/>
    <property type="project" value="TreeGrafter"/>
</dbReference>
<dbReference type="PRINTS" id="PR01609">
    <property type="entry name" value="CD36FAMILY"/>
</dbReference>
<dbReference type="EMBL" id="JH668354">
    <property type="protein sequence ID" value="KAG6448155.1"/>
    <property type="molecule type" value="Genomic_DNA"/>
</dbReference>
<protein>
    <recommendedName>
        <fullName evidence="11">Scavenger receptor class B member 1</fullName>
    </recommendedName>
    <alternativeName>
        <fullName evidence="12">SR-BI</fullName>
    </alternativeName>
</protein>
<comment type="similarity">
    <text evidence="3">Belongs to the CD36 family.</text>
</comment>
<evidence type="ECO:0000256" key="8">
    <source>
        <dbReference type="ARBA" id="ARBA00023157"/>
    </source>
</evidence>
<evidence type="ECO:0000256" key="3">
    <source>
        <dbReference type="ARBA" id="ARBA00010532"/>
    </source>
</evidence>
<keyword evidence="7 13" id="KW-0472">Membrane</keyword>
<evidence type="ECO:0000256" key="4">
    <source>
        <dbReference type="ARBA" id="ARBA00022475"/>
    </source>
</evidence>
<evidence type="ECO:0000256" key="5">
    <source>
        <dbReference type="ARBA" id="ARBA00022692"/>
    </source>
</evidence>
<dbReference type="PANTHER" id="PTHR11923">
    <property type="entry name" value="SCAVENGER RECEPTOR CLASS B TYPE-1 SR-B1"/>
    <property type="match status" value="1"/>
</dbReference>
<reference evidence="14" key="1">
    <citation type="journal article" date="2016" name="Insect Biochem. Mol. Biol.">
        <title>Multifaceted biological insights from a draft genome sequence of the tobacco hornworm moth, Manduca sexta.</title>
        <authorList>
            <person name="Kanost M.R."/>
            <person name="Arrese E.L."/>
            <person name="Cao X."/>
            <person name="Chen Y.R."/>
            <person name="Chellapilla S."/>
            <person name="Goldsmith M.R."/>
            <person name="Grosse-Wilde E."/>
            <person name="Heckel D.G."/>
            <person name="Herndon N."/>
            <person name="Jiang H."/>
            <person name="Papanicolaou A."/>
            <person name="Qu J."/>
            <person name="Soulages J.L."/>
            <person name="Vogel H."/>
            <person name="Walters J."/>
            <person name="Waterhouse R.M."/>
            <person name="Ahn S.J."/>
            <person name="Almeida F.C."/>
            <person name="An C."/>
            <person name="Aqrawi P."/>
            <person name="Bretschneider A."/>
            <person name="Bryant W.B."/>
            <person name="Bucks S."/>
            <person name="Chao H."/>
            <person name="Chevignon G."/>
            <person name="Christen J.M."/>
            <person name="Clarke D.F."/>
            <person name="Dittmer N.T."/>
            <person name="Ferguson L.C.F."/>
            <person name="Garavelou S."/>
            <person name="Gordon K.H.J."/>
            <person name="Gunaratna R.T."/>
            <person name="Han Y."/>
            <person name="Hauser F."/>
            <person name="He Y."/>
            <person name="Heidel-Fischer H."/>
            <person name="Hirsh A."/>
            <person name="Hu Y."/>
            <person name="Jiang H."/>
            <person name="Kalra D."/>
            <person name="Klinner C."/>
            <person name="Konig C."/>
            <person name="Kovar C."/>
            <person name="Kroll A.R."/>
            <person name="Kuwar S.S."/>
            <person name="Lee S.L."/>
            <person name="Lehman R."/>
            <person name="Li K."/>
            <person name="Li Z."/>
            <person name="Liang H."/>
            <person name="Lovelace S."/>
            <person name="Lu Z."/>
            <person name="Mansfield J.H."/>
            <person name="McCulloch K.J."/>
            <person name="Mathew T."/>
            <person name="Morton B."/>
            <person name="Muzny D.M."/>
            <person name="Neunemann D."/>
            <person name="Ongeri F."/>
            <person name="Pauchet Y."/>
            <person name="Pu L.L."/>
            <person name="Pyrousis I."/>
            <person name="Rao X.J."/>
            <person name="Redding A."/>
            <person name="Roesel C."/>
            <person name="Sanchez-Gracia A."/>
            <person name="Schaack S."/>
            <person name="Shukla A."/>
            <person name="Tetreau G."/>
            <person name="Wang Y."/>
            <person name="Xiong G.H."/>
            <person name="Traut W."/>
            <person name="Walsh T.K."/>
            <person name="Worley K.C."/>
            <person name="Wu D."/>
            <person name="Wu W."/>
            <person name="Wu Y.Q."/>
            <person name="Zhang X."/>
            <person name="Zou Z."/>
            <person name="Zucker H."/>
            <person name="Briscoe A.D."/>
            <person name="Burmester T."/>
            <person name="Clem R.J."/>
            <person name="Feyereisen R."/>
            <person name="Grimmelikhuijzen C.J.P."/>
            <person name="Hamodrakas S.J."/>
            <person name="Hansson B.S."/>
            <person name="Huguet E."/>
            <person name="Jermiin L.S."/>
            <person name="Lan Q."/>
            <person name="Lehman H.K."/>
            <person name="Lorenzen M."/>
            <person name="Merzendorfer H."/>
            <person name="Michalopoulos I."/>
            <person name="Morton D.B."/>
            <person name="Muthukrishnan S."/>
            <person name="Oakeshott J.G."/>
            <person name="Palmer W."/>
            <person name="Park Y."/>
            <person name="Passarelli A.L."/>
            <person name="Rozas J."/>
            <person name="Schwartz L.M."/>
            <person name="Smith W."/>
            <person name="Southgate A."/>
            <person name="Vilcinskas A."/>
            <person name="Vogt R."/>
            <person name="Wang P."/>
            <person name="Werren J."/>
            <person name="Yu X.Q."/>
            <person name="Zhou J.J."/>
            <person name="Brown S.J."/>
            <person name="Scherer S.E."/>
            <person name="Richards S."/>
            <person name="Blissard G.W."/>
        </authorList>
    </citation>
    <scope>NUCLEOTIDE SEQUENCE</scope>
</reference>
<evidence type="ECO:0000313" key="15">
    <source>
        <dbReference type="Proteomes" id="UP000791440"/>
    </source>
</evidence>
<evidence type="ECO:0000256" key="10">
    <source>
        <dbReference type="ARBA" id="ARBA00023180"/>
    </source>
</evidence>
<dbReference type="GO" id="GO:0005737">
    <property type="term" value="C:cytoplasm"/>
    <property type="evidence" value="ECO:0007669"/>
    <property type="project" value="TreeGrafter"/>
</dbReference>
<dbReference type="PANTHER" id="PTHR11923:SF110">
    <property type="entry name" value="SCAVENGER RECEPTOR CLASS B MEMBER 1"/>
    <property type="match status" value="1"/>
</dbReference>
<dbReference type="Proteomes" id="UP000791440">
    <property type="component" value="Unassembled WGS sequence"/>
</dbReference>
<proteinExistence type="inferred from homology"/>
<keyword evidence="5 13" id="KW-0812">Transmembrane</keyword>
<comment type="subcellular location">
    <subcellularLocation>
        <location evidence="2">Cell membrane</location>
        <topology evidence="2">Multi-pass membrane protein</topology>
    </subcellularLocation>
    <subcellularLocation>
        <location evidence="1">Membrane</location>
        <location evidence="1">Caveola</location>
        <topology evidence="1">Multi-pass membrane protein</topology>
    </subcellularLocation>
</comment>
<evidence type="ECO:0000256" key="6">
    <source>
        <dbReference type="ARBA" id="ARBA00022989"/>
    </source>
</evidence>
<evidence type="ECO:0000256" key="7">
    <source>
        <dbReference type="ARBA" id="ARBA00023136"/>
    </source>
</evidence>
<keyword evidence="15" id="KW-1185">Reference proteome</keyword>
<reference evidence="14" key="2">
    <citation type="submission" date="2020-12" db="EMBL/GenBank/DDBJ databases">
        <authorList>
            <person name="Kanost M."/>
        </authorList>
    </citation>
    <scope>NUCLEOTIDE SEQUENCE</scope>
</reference>
<evidence type="ECO:0000256" key="11">
    <source>
        <dbReference type="ARBA" id="ARBA00040821"/>
    </source>
</evidence>
<feature type="transmembrane region" description="Helical" evidence="13">
    <location>
        <begin position="454"/>
        <end position="477"/>
    </location>
</feature>
<evidence type="ECO:0000256" key="2">
    <source>
        <dbReference type="ARBA" id="ARBA00004651"/>
    </source>
</evidence>
<keyword evidence="8" id="KW-1015">Disulfide bond</keyword>
<sequence length="497" mass="56278">MVLVPRKDDLKERIRGKIIITLFLGIGMLLIPVILTITDPMFIIAKYKFRLANGSILHQLLESEMEGGRYAIYLFNITNADKFMSGEDYKLKLEEIGPFTYVEYRSHDKLKFSDSGEMSYIPRMRAQFILEESVADTRDVQIVMPNIPMLSATTILHSSPLFIKNLYSIIVRELRSTAIVKMDAHKYLWGYEDPVLTVANNLVPGLIHFKTTGILDRFYDNGTKYQMVLSTEEASKFQIKSVTKYRNAEVWSAEDIPDSTTVFNDTYEGMAYPPLISTSTPINIYRLGVCRTYGVEFCGIKSSEYGPNAFVYKFRNDTFYNTRLCDGKGFCPQGIMDMSRCFFGIPMAMSKGHFLDADPALMNRIEGLKPDPGIHSSHMVIEPKIGLTLETSLSLQVNIMVGDVSYNSDASQFSNMVVPLAHFKIIQPELPSIAITALRLIYITVPKVVLITEIILVIAGLLLLGYSVKLIYTYYIFTIQSIDEKKAETLLVKKDKN</sequence>
<keyword evidence="10" id="KW-0325">Glycoprotein</keyword>